<dbReference type="PANTHER" id="PTHR36558:SF1">
    <property type="entry name" value="RESTRICTION ENDONUCLEASE DOMAIN-CONTAINING PROTEIN-RELATED"/>
    <property type="match status" value="1"/>
</dbReference>
<dbReference type="Pfam" id="PF05685">
    <property type="entry name" value="Uma2"/>
    <property type="match status" value="1"/>
</dbReference>
<sequence>MGHAQVASRFDLAGFLAWEAEQHDRHEWVDGEVFAMTGARDAHNRIAGNLYVALRNSLRGTPCRTFMSDMKVYIETADAVVYPDVFVTCDPRDRSTEADLAKRHPTLVVEVISNSTGAYDRGRKFELYRSLASLQEVLFVEQDRMQVDLFRRNDDGHWVLYPAGEADAIELTSLGQTLSVASIYEDVLPAAEEPPA</sequence>
<dbReference type="eggNOG" id="COG4636">
    <property type="taxonomic scope" value="Bacteria"/>
</dbReference>
<dbReference type="KEGG" id="lch:Lcho_0628"/>
<feature type="domain" description="Putative restriction endonuclease" evidence="1">
    <location>
        <begin position="15"/>
        <end position="179"/>
    </location>
</feature>
<reference evidence="2 3" key="1">
    <citation type="submission" date="2008-03" db="EMBL/GenBank/DDBJ databases">
        <title>Complete sequence of Leptothrix cholodnii SP-6.</title>
        <authorList>
            <consortium name="US DOE Joint Genome Institute"/>
            <person name="Copeland A."/>
            <person name="Lucas S."/>
            <person name="Lapidus A."/>
            <person name="Glavina del Rio T."/>
            <person name="Dalin E."/>
            <person name="Tice H."/>
            <person name="Bruce D."/>
            <person name="Goodwin L."/>
            <person name="Pitluck S."/>
            <person name="Chertkov O."/>
            <person name="Brettin T."/>
            <person name="Detter J.C."/>
            <person name="Han C."/>
            <person name="Kuske C.R."/>
            <person name="Schmutz J."/>
            <person name="Larimer F."/>
            <person name="Land M."/>
            <person name="Hauser L."/>
            <person name="Kyrpides N."/>
            <person name="Lykidis A."/>
            <person name="Emerson D."/>
            <person name="Richardson P."/>
        </authorList>
    </citation>
    <scope>NUCLEOTIDE SEQUENCE [LARGE SCALE GENOMIC DNA]</scope>
    <source>
        <strain evidence="3">ATCC 51168 / LMG 8142 / SP-6</strain>
    </source>
</reference>
<dbReference type="PANTHER" id="PTHR36558">
    <property type="entry name" value="GLR1098 PROTEIN"/>
    <property type="match status" value="1"/>
</dbReference>
<dbReference type="SUPFAM" id="SSF52980">
    <property type="entry name" value="Restriction endonuclease-like"/>
    <property type="match status" value="1"/>
</dbReference>
<organism evidence="2 3">
    <name type="scientific">Leptothrix cholodnii (strain ATCC 51168 / LMG 8142 / SP-6)</name>
    <name type="common">Leptothrix discophora (strain SP-6)</name>
    <dbReference type="NCBI Taxonomy" id="395495"/>
    <lineage>
        <taxon>Bacteria</taxon>
        <taxon>Pseudomonadati</taxon>
        <taxon>Pseudomonadota</taxon>
        <taxon>Betaproteobacteria</taxon>
        <taxon>Burkholderiales</taxon>
        <taxon>Sphaerotilaceae</taxon>
        <taxon>Leptothrix</taxon>
    </lineage>
</organism>
<keyword evidence="3" id="KW-1185">Reference proteome</keyword>
<protein>
    <recommendedName>
        <fullName evidence="1">Putative restriction endonuclease domain-containing protein</fullName>
    </recommendedName>
</protein>
<dbReference type="HOGENOM" id="CLU_076312_6_2_4"/>
<dbReference type="CDD" id="cd06260">
    <property type="entry name" value="DUF820-like"/>
    <property type="match status" value="1"/>
</dbReference>
<evidence type="ECO:0000313" key="2">
    <source>
        <dbReference type="EMBL" id="ACB32903.1"/>
    </source>
</evidence>
<dbReference type="Gene3D" id="3.90.1570.10">
    <property type="entry name" value="tt1808, chain A"/>
    <property type="match status" value="1"/>
</dbReference>
<evidence type="ECO:0000313" key="3">
    <source>
        <dbReference type="Proteomes" id="UP000001693"/>
    </source>
</evidence>
<gene>
    <name evidence="2" type="ordered locus">Lcho_0628</name>
</gene>
<dbReference type="RefSeq" id="WP_012345665.1">
    <property type="nucleotide sequence ID" value="NC_010524.1"/>
</dbReference>
<dbReference type="STRING" id="395495.Lcho_0628"/>
<evidence type="ECO:0000259" key="1">
    <source>
        <dbReference type="Pfam" id="PF05685"/>
    </source>
</evidence>
<proteinExistence type="predicted"/>
<dbReference type="InterPro" id="IPR011335">
    <property type="entry name" value="Restrct_endonuc-II-like"/>
</dbReference>
<accession>B1XZQ7</accession>
<dbReference type="OrthoDB" id="9799703at2"/>
<dbReference type="Proteomes" id="UP000001693">
    <property type="component" value="Chromosome"/>
</dbReference>
<dbReference type="InterPro" id="IPR012296">
    <property type="entry name" value="Nuclease_put_TT1808"/>
</dbReference>
<dbReference type="InterPro" id="IPR008538">
    <property type="entry name" value="Uma2"/>
</dbReference>
<name>B1XZQ7_LEPCP</name>
<dbReference type="EMBL" id="CP001013">
    <property type="protein sequence ID" value="ACB32903.1"/>
    <property type="molecule type" value="Genomic_DNA"/>
</dbReference>
<dbReference type="AlphaFoldDB" id="B1XZQ7"/>